<accession>A0A9D1GFJ3</accession>
<dbReference type="EMBL" id="DVKT01000069">
    <property type="protein sequence ID" value="HIT40217.1"/>
    <property type="molecule type" value="Genomic_DNA"/>
</dbReference>
<evidence type="ECO:0000313" key="2">
    <source>
        <dbReference type="EMBL" id="HIT40217.1"/>
    </source>
</evidence>
<organism evidence="2 3">
    <name type="scientific">Candidatus Caccoplasma intestinavium</name>
    <dbReference type="NCBI Taxonomy" id="2840716"/>
    <lineage>
        <taxon>Bacteria</taxon>
        <taxon>Pseudomonadati</taxon>
        <taxon>Bacteroidota</taxon>
        <taxon>Bacteroidia</taxon>
        <taxon>Bacteroidales</taxon>
        <taxon>Bacteroidaceae</taxon>
        <taxon>Bacteroidaceae incertae sedis</taxon>
        <taxon>Candidatus Caccoplasma</taxon>
    </lineage>
</organism>
<sequence>MKQEKIIIYQLLPRLFGNTTTDCVSNGSIEKNGVGKLNDISPKALREIARLGCTHVWYTGVIEHATQTDYSRYGIASDNPHVVKGKAGSPYAIKDYYDIDPDLAVNVPDRMQEFEALIERTHQNKLKAIIDFVPNHVARQYRSDAKPDGITDLGSRDNTAHAFDTHNNFYYIPGQEFSPHFDIGEGATRYNEFPAKATGNDCFSPSPGQNDWYETVKLNYGVDYLNCMKKNFDPIPDTWEKMRDILLFWAGKNIDGFRCDMAEMVPVEFWGWAIPQIKQQYPYLIFIAEVYNPCEYRNYLHNGHFDYLYDKVGLYDLLRNIVNGHASSLQISHCWQSLEGINTDMVNFLENHDEQRVASPQNAGDPFKAYPALIVSAMMNRNPFLLYFGQELGEPGTDAEGFSGYDGRTTIFDYWSVPSIRNWYNNGRCNDTLLTDDQKRLREMYRQVLTLCNKEGALREGDFFDLMYVNFDNEHFDAKHNYAFLRKYKNDLLLIAVNFNAWPANTEICIPQHAFDCWNMIPGEYECEELLRGEKTAKNISPDRPFETSIHAYGAVAWKCKIKTTRINTKKSTLTDIK</sequence>
<dbReference type="Proteomes" id="UP000886722">
    <property type="component" value="Unassembled WGS sequence"/>
</dbReference>
<dbReference type="SMART" id="SM00642">
    <property type="entry name" value="Aamy"/>
    <property type="match status" value="1"/>
</dbReference>
<evidence type="ECO:0000313" key="3">
    <source>
        <dbReference type="Proteomes" id="UP000886722"/>
    </source>
</evidence>
<dbReference type="PANTHER" id="PTHR10357:SF205">
    <property type="entry name" value="O-GLYCOSYL HYDROLASE FAMILY 13"/>
    <property type="match status" value="1"/>
</dbReference>
<evidence type="ECO:0000259" key="1">
    <source>
        <dbReference type="SMART" id="SM00642"/>
    </source>
</evidence>
<gene>
    <name evidence="2" type="ORF">IAD06_09320</name>
</gene>
<dbReference type="AlphaFoldDB" id="A0A9D1GFJ3"/>
<dbReference type="InterPro" id="IPR006047">
    <property type="entry name" value="GH13_cat_dom"/>
</dbReference>
<dbReference type="Gene3D" id="3.20.20.80">
    <property type="entry name" value="Glycosidases"/>
    <property type="match status" value="2"/>
</dbReference>
<proteinExistence type="predicted"/>
<dbReference type="InterPro" id="IPR017853">
    <property type="entry name" value="GH"/>
</dbReference>
<protein>
    <submittedName>
        <fullName evidence="2">Alpha-amylase family protein</fullName>
    </submittedName>
</protein>
<feature type="domain" description="Glycosyl hydrolase family 13 catalytic" evidence="1">
    <location>
        <begin position="10"/>
        <end position="421"/>
    </location>
</feature>
<dbReference type="PANTHER" id="PTHR10357">
    <property type="entry name" value="ALPHA-AMYLASE FAMILY MEMBER"/>
    <property type="match status" value="1"/>
</dbReference>
<comment type="caution">
    <text evidence="2">The sequence shown here is derived from an EMBL/GenBank/DDBJ whole genome shotgun (WGS) entry which is preliminary data.</text>
</comment>
<name>A0A9D1GFJ3_9BACT</name>
<reference evidence="2" key="2">
    <citation type="journal article" date="2021" name="PeerJ">
        <title>Extensive microbial diversity within the chicken gut microbiome revealed by metagenomics and culture.</title>
        <authorList>
            <person name="Gilroy R."/>
            <person name="Ravi A."/>
            <person name="Getino M."/>
            <person name="Pursley I."/>
            <person name="Horton D.L."/>
            <person name="Alikhan N.F."/>
            <person name="Baker D."/>
            <person name="Gharbi K."/>
            <person name="Hall N."/>
            <person name="Watson M."/>
            <person name="Adriaenssens E.M."/>
            <person name="Foster-Nyarko E."/>
            <person name="Jarju S."/>
            <person name="Secka A."/>
            <person name="Antonio M."/>
            <person name="Oren A."/>
            <person name="Chaudhuri R.R."/>
            <person name="La Ragione R."/>
            <person name="Hildebrand F."/>
            <person name="Pallen M.J."/>
        </authorList>
    </citation>
    <scope>NUCLEOTIDE SEQUENCE</scope>
    <source>
        <strain evidence="2">21143</strain>
    </source>
</reference>
<dbReference type="CDD" id="cd11349">
    <property type="entry name" value="AmyAc_3"/>
    <property type="match status" value="1"/>
</dbReference>
<dbReference type="GO" id="GO:0009313">
    <property type="term" value="P:oligosaccharide catabolic process"/>
    <property type="evidence" value="ECO:0007669"/>
    <property type="project" value="TreeGrafter"/>
</dbReference>
<dbReference type="Pfam" id="PF00128">
    <property type="entry name" value="Alpha-amylase"/>
    <property type="match status" value="1"/>
</dbReference>
<dbReference type="GO" id="GO:0004556">
    <property type="term" value="F:alpha-amylase activity"/>
    <property type="evidence" value="ECO:0007669"/>
    <property type="project" value="TreeGrafter"/>
</dbReference>
<dbReference type="SUPFAM" id="SSF51445">
    <property type="entry name" value="(Trans)glycosidases"/>
    <property type="match status" value="1"/>
</dbReference>
<reference evidence="2" key="1">
    <citation type="submission" date="2020-10" db="EMBL/GenBank/DDBJ databases">
        <authorList>
            <person name="Gilroy R."/>
        </authorList>
    </citation>
    <scope>NUCLEOTIDE SEQUENCE</scope>
    <source>
        <strain evidence="2">21143</strain>
    </source>
</reference>